<feature type="region of interest" description="Disordered" evidence="1">
    <location>
        <begin position="1"/>
        <end position="67"/>
    </location>
</feature>
<sequence length="126" mass="13995">MPNEPVSSDGDDAISDPDTSQETPDDPAADANGAAINESAHDESTNHEANANETNDPDTDEQQKQTNVRVDCQRLSEVLEEMDRLLDEHRRFLNDLERYYTHVLHRREGETHGHGGQVVGLGMMLG</sequence>
<protein>
    <submittedName>
        <fullName evidence="2">Uncharacterized protein</fullName>
    </submittedName>
</protein>
<name>A0A6A7C281_9PEZI</name>
<reference evidence="2" key="1">
    <citation type="journal article" date="2020" name="Stud. Mycol.">
        <title>101 Dothideomycetes genomes: a test case for predicting lifestyles and emergence of pathogens.</title>
        <authorList>
            <person name="Haridas S."/>
            <person name="Albert R."/>
            <person name="Binder M."/>
            <person name="Bloem J."/>
            <person name="Labutti K."/>
            <person name="Salamov A."/>
            <person name="Andreopoulos B."/>
            <person name="Baker S."/>
            <person name="Barry K."/>
            <person name="Bills G."/>
            <person name="Bluhm B."/>
            <person name="Cannon C."/>
            <person name="Castanera R."/>
            <person name="Culley D."/>
            <person name="Daum C."/>
            <person name="Ezra D."/>
            <person name="Gonzalez J."/>
            <person name="Henrissat B."/>
            <person name="Kuo A."/>
            <person name="Liang C."/>
            <person name="Lipzen A."/>
            <person name="Lutzoni F."/>
            <person name="Magnuson J."/>
            <person name="Mondo S."/>
            <person name="Nolan M."/>
            <person name="Ohm R."/>
            <person name="Pangilinan J."/>
            <person name="Park H.-J."/>
            <person name="Ramirez L."/>
            <person name="Alfaro M."/>
            <person name="Sun H."/>
            <person name="Tritt A."/>
            <person name="Yoshinaga Y."/>
            <person name="Zwiers L.-H."/>
            <person name="Turgeon B."/>
            <person name="Goodwin S."/>
            <person name="Spatafora J."/>
            <person name="Crous P."/>
            <person name="Grigoriev I."/>
        </authorList>
    </citation>
    <scope>NUCLEOTIDE SEQUENCE</scope>
    <source>
        <strain evidence="2">CBS 480.64</strain>
    </source>
</reference>
<keyword evidence="3" id="KW-1185">Reference proteome</keyword>
<dbReference type="Proteomes" id="UP000799421">
    <property type="component" value="Unassembled WGS sequence"/>
</dbReference>
<proteinExistence type="predicted"/>
<dbReference type="AlphaFoldDB" id="A0A6A7C281"/>
<organism evidence="2 3">
    <name type="scientific">Piedraia hortae CBS 480.64</name>
    <dbReference type="NCBI Taxonomy" id="1314780"/>
    <lineage>
        <taxon>Eukaryota</taxon>
        <taxon>Fungi</taxon>
        <taxon>Dikarya</taxon>
        <taxon>Ascomycota</taxon>
        <taxon>Pezizomycotina</taxon>
        <taxon>Dothideomycetes</taxon>
        <taxon>Dothideomycetidae</taxon>
        <taxon>Capnodiales</taxon>
        <taxon>Piedraiaceae</taxon>
        <taxon>Piedraia</taxon>
    </lineage>
</organism>
<evidence type="ECO:0000313" key="3">
    <source>
        <dbReference type="Proteomes" id="UP000799421"/>
    </source>
</evidence>
<dbReference type="EMBL" id="MU005978">
    <property type="protein sequence ID" value="KAF2860808.1"/>
    <property type="molecule type" value="Genomic_DNA"/>
</dbReference>
<evidence type="ECO:0000313" key="2">
    <source>
        <dbReference type="EMBL" id="KAF2860808.1"/>
    </source>
</evidence>
<accession>A0A6A7C281</accession>
<gene>
    <name evidence="2" type="ORF">K470DRAFT_276685</name>
</gene>
<evidence type="ECO:0000256" key="1">
    <source>
        <dbReference type="SAM" id="MobiDB-lite"/>
    </source>
</evidence>